<evidence type="ECO:0000313" key="3">
    <source>
        <dbReference type="EMBL" id="MBW0503337.1"/>
    </source>
</evidence>
<dbReference type="AlphaFoldDB" id="A0A9Q3HGF3"/>
<evidence type="ECO:0000256" key="1">
    <source>
        <dbReference type="SAM" id="MobiDB-lite"/>
    </source>
</evidence>
<keyword evidence="4" id="KW-1185">Reference proteome</keyword>
<evidence type="ECO:0000313" key="4">
    <source>
        <dbReference type="Proteomes" id="UP000765509"/>
    </source>
</evidence>
<feature type="signal peptide" evidence="2">
    <location>
        <begin position="1"/>
        <end position="20"/>
    </location>
</feature>
<dbReference type="OrthoDB" id="2497608at2759"/>
<feature type="chain" id="PRO_5040505847" evidence="2">
    <location>
        <begin position="21"/>
        <end position="415"/>
    </location>
</feature>
<proteinExistence type="predicted"/>
<feature type="region of interest" description="Disordered" evidence="1">
    <location>
        <begin position="298"/>
        <end position="342"/>
    </location>
</feature>
<evidence type="ECO:0000256" key="2">
    <source>
        <dbReference type="SAM" id="SignalP"/>
    </source>
</evidence>
<protein>
    <submittedName>
        <fullName evidence="3">Uncharacterized protein</fullName>
    </submittedName>
</protein>
<organism evidence="3 4">
    <name type="scientific">Austropuccinia psidii MF-1</name>
    <dbReference type="NCBI Taxonomy" id="1389203"/>
    <lineage>
        <taxon>Eukaryota</taxon>
        <taxon>Fungi</taxon>
        <taxon>Dikarya</taxon>
        <taxon>Basidiomycota</taxon>
        <taxon>Pucciniomycotina</taxon>
        <taxon>Pucciniomycetes</taxon>
        <taxon>Pucciniales</taxon>
        <taxon>Sphaerophragmiaceae</taxon>
        <taxon>Austropuccinia</taxon>
    </lineage>
</organism>
<sequence length="415" mass="44234">MKFACVALSASALALTASTASVKVPWLPLKAGPRWKSNFPRTIKDFHAEQSERRKHVTRSHKASHEIRGPLALLMKRHKLAQSQKRVEKVPFHERLSHEHKRRQLAPSPAVAARPCSTQDLTAAQNGIPGLMKVAILDSASGLSKATYGLAYSLDSTANDAGLELLPSASHFTQFLLSPIASTAGPLLYRLKLLLNSTSPRMVEQCATFAISPPGPLSLQNCGPVVKSSQSFAYDEISGKLQPVYDLSSAALSRTKAPNSVQSQNFQSQSSPEATSNSQPAALAALYFLPVDGLCGPSSNTQKLRPEVPSSPKNNSSAQLSQPYQGEPNLSRITPSSNSPSEMLRTTAVLSTNNTVLPDLPSVPVSPETASYASVVSDAITRYSALVSNQTNSLSQDSSTSPINSTAENSTNTSS</sequence>
<feature type="compositionally biased region" description="Polar residues" evidence="1">
    <location>
        <begin position="311"/>
        <end position="324"/>
    </location>
</feature>
<name>A0A9Q3HGF3_9BASI</name>
<gene>
    <name evidence="3" type="ORF">O181_043052</name>
</gene>
<feature type="compositionally biased region" description="Low complexity" evidence="1">
    <location>
        <begin position="404"/>
        <end position="415"/>
    </location>
</feature>
<feature type="compositionally biased region" description="Polar residues" evidence="1">
    <location>
        <begin position="389"/>
        <end position="403"/>
    </location>
</feature>
<reference evidence="3" key="1">
    <citation type="submission" date="2021-03" db="EMBL/GenBank/DDBJ databases">
        <title>Draft genome sequence of rust myrtle Austropuccinia psidii MF-1, a brazilian biotype.</title>
        <authorList>
            <person name="Quecine M.C."/>
            <person name="Pachon D.M.R."/>
            <person name="Bonatelli M.L."/>
            <person name="Correr F.H."/>
            <person name="Franceschini L.M."/>
            <person name="Leite T.F."/>
            <person name="Margarido G.R.A."/>
            <person name="Almeida C.A."/>
            <person name="Ferrarezi J.A."/>
            <person name="Labate C.A."/>
        </authorList>
    </citation>
    <scope>NUCLEOTIDE SEQUENCE</scope>
    <source>
        <strain evidence="3">MF-1</strain>
    </source>
</reference>
<keyword evidence="2" id="KW-0732">Signal</keyword>
<feature type="compositionally biased region" description="Low complexity" evidence="1">
    <location>
        <begin position="259"/>
        <end position="271"/>
    </location>
</feature>
<dbReference type="Proteomes" id="UP000765509">
    <property type="component" value="Unassembled WGS sequence"/>
</dbReference>
<feature type="region of interest" description="Disordered" evidence="1">
    <location>
        <begin position="256"/>
        <end position="276"/>
    </location>
</feature>
<dbReference type="EMBL" id="AVOT02017314">
    <property type="protein sequence ID" value="MBW0503337.1"/>
    <property type="molecule type" value="Genomic_DNA"/>
</dbReference>
<comment type="caution">
    <text evidence="3">The sequence shown here is derived from an EMBL/GenBank/DDBJ whole genome shotgun (WGS) entry which is preliminary data.</text>
</comment>
<feature type="compositionally biased region" description="Polar residues" evidence="1">
    <location>
        <begin position="331"/>
        <end position="341"/>
    </location>
</feature>
<feature type="region of interest" description="Disordered" evidence="1">
    <location>
        <begin position="389"/>
        <end position="415"/>
    </location>
</feature>
<accession>A0A9Q3HGF3</accession>